<dbReference type="InterPro" id="IPR029056">
    <property type="entry name" value="Ribokinase-like"/>
</dbReference>
<dbReference type="Proteomes" id="UP000704176">
    <property type="component" value="Unassembled WGS sequence"/>
</dbReference>
<organism evidence="6 7">
    <name type="scientific">Microvirga puerhi</name>
    <dbReference type="NCBI Taxonomy" id="2876078"/>
    <lineage>
        <taxon>Bacteria</taxon>
        <taxon>Pseudomonadati</taxon>
        <taxon>Pseudomonadota</taxon>
        <taxon>Alphaproteobacteria</taxon>
        <taxon>Hyphomicrobiales</taxon>
        <taxon>Methylobacteriaceae</taxon>
        <taxon>Microvirga</taxon>
    </lineage>
</organism>
<dbReference type="InterPro" id="IPR002173">
    <property type="entry name" value="Carboh/pur_kinase_PfkB_CS"/>
</dbReference>
<dbReference type="SUPFAM" id="SSF53613">
    <property type="entry name" value="Ribokinase-like"/>
    <property type="match status" value="1"/>
</dbReference>
<accession>A0ABS7VSH6</accession>
<evidence type="ECO:0000256" key="2">
    <source>
        <dbReference type="ARBA" id="ARBA00022679"/>
    </source>
</evidence>
<dbReference type="InterPro" id="IPR052562">
    <property type="entry name" value="Ketohexokinase-related"/>
</dbReference>
<evidence type="ECO:0000256" key="3">
    <source>
        <dbReference type="ARBA" id="ARBA00022777"/>
    </source>
</evidence>
<evidence type="ECO:0000256" key="4">
    <source>
        <dbReference type="RuleBase" id="RU003704"/>
    </source>
</evidence>
<keyword evidence="7" id="KW-1185">Reference proteome</keyword>
<evidence type="ECO:0000259" key="5">
    <source>
        <dbReference type="Pfam" id="PF00294"/>
    </source>
</evidence>
<reference evidence="6 7" key="1">
    <citation type="submission" date="2021-09" db="EMBL/GenBank/DDBJ databases">
        <title>The complete genome sequence of a new microorganism.</title>
        <authorList>
            <person name="Zi Z."/>
        </authorList>
    </citation>
    <scope>NUCLEOTIDE SEQUENCE [LARGE SCALE GENOMIC DNA]</scope>
    <source>
        <strain evidence="6 7">WGZ8</strain>
    </source>
</reference>
<dbReference type="PANTHER" id="PTHR42774">
    <property type="entry name" value="PHOSPHOTRANSFERASE SYSTEM TRANSPORT PROTEIN"/>
    <property type="match status" value="1"/>
</dbReference>
<dbReference type="Gene3D" id="3.40.1190.20">
    <property type="match status" value="1"/>
</dbReference>
<dbReference type="RefSeq" id="WP_224315258.1">
    <property type="nucleotide sequence ID" value="NZ_JAIRBM010000019.1"/>
</dbReference>
<dbReference type="CDD" id="cd01945">
    <property type="entry name" value="ribokinase_group_B"/>
    <property type="match status" value="1"/>
</dbReference>
<evidence type="ECO:0000313" key="6">
    <source>
        <dbReference type="EMBL" id="MBZ6078506.1"/>
    </source>
</evidence>
<protein>
    <submittedName>
        <fullName evidence="6">Sugar kinase</fullName>
    </submittedName>
</protein>
<dbReference type="GO" id="GO:0016301">
    <property type="term" value="F:kinase activity"/>
    <property type="evidence" value="ECO:0007669"/>
    <property type="project" value="UniProtKB-KW"/>
</dbReference>
<name>A0ABS7VSH6_9HYPH</name>
<sequence length="316" mass="34300">MDALFVGQTYIDVTFLADEIPTGDDKTVARDYAISFGGNAVTAAFACAKLGIAPDLLTSIADDYLGRMFIDMAAKYTIPVHHRKVKESSLSFIMPRGGKRAIVRCRDDHYLHPVPPLNLTGCKALHLDGHQADAAMHYARTCREAGILTSLDGGGLRSNTHELLEFIDVAIVAERLCEQMNLTATEMLSYLKGRGCKIGGVTMGERGLFWYDETGTEGVLPALAVPSEAVIDTNGAGDIFHGAYVYSAIARPELAWREHFILARAASAYAIQHLGNEASLPTLSDIAQTQAAFPENQASAFVIRQEPQRVSLKTAR</sequence>
<dbReference type="Pfam" id="PF00294">
    <property type="entry name" value="PfkB"/>
    <property type="match status" value="1"/>
</dbReference>
<gene>
    <name evidence="6" type="ORF">K9B37_19805</name>
</gene>
<keyword evidence="3 4" id="KW-0418">Kinase</keyword>
<evidence type="ECO:0000256" key="1">
    <source>
        <dbReference type="ARBA" id="ARBA00010688"/>
    </source>
</evidence>
<evidence type="ECO:0000313" key="7">
    <source>
        <dbReference type="Proteomes" id="UP000704176"/>
    </source>
</evidence>
<dbReference type="InterPro" id="IPR002139">
    <property type="entry name" value="Ribo/fructo_kinase"/>
</dbReference>
<comment type="caution">
    <text evidence="6">The sequence shown here is derived from an EMBL/GenBank/DDBJ whole genome shotgun (WGS) entry which is preliminary data.</text>
</comment>
<dbReference type="InterPro" id="IPR011611">
    <property type="entry name" value="PfkB_dom"/>
</dbReference>
<dbReference type="PRINTS" id="PR00990">
    <property type="entry name" value="RIBOKINASE"/>
</dbReference>
<proteinExistence type="inferred from homology"/>
<dbReference type="EMBL" id="JAIRBM010000019">
    <property type="protein sequence ID" value="MBZ6078506.1"/>
    <property type="molecule type" value="Genomic_DNA"/>
</dbReference>
<keyword evidence="2 4" id="KW-0808">Transferase</keyword>
<comment type="similarity">
    <text evidence="1 4">Belongs to the carbohydrate kinase PfkB family.</text>
</comment>
<feature type="domain" description="Carbohydrate kinase PfkB" evidence="5">
    <location>
        <begin position="4"/>
        <end position="282"/>
    </location>
</feature>
<dbReference type="PROSITE" id="PS00584">
    <property type="entry name" value="PFKB_KINASES_2"/>
    <property type="match status" value="1"/>
</dbReference>
<dbReference type="PANTHER" id="PTHR42774:SF3">
    <property type="entry name" value="KETOHEXOKINASE"/>
    <property type="match status" value="1"/>
</dbReference>